<evidence type="ECO:0000313" key="1">
    <source>
        <dbReference type="EMBL" id="MFD1046488.1"/>
    </source>
</evidence>
<dbReference type="Proteomes" id="UP001597045">
    <property type="component" value="Unassembled WGS sequence"/>
</dbReference>
<dbReference type="EMBL" id="JBHTIS010000673">
    <property type="protein sequence ID" value="MFD1046488.1"/>
    <property type="molecule type" value="Genomic_DNA"/>
</dbReference>
<protein>
    <recommendedName>
        <fullName evidence="3">Oxidoreductase</fullName>
    </recommendedName>
</protein>
<organism evidence="1 2">
    <name type="scientific">Kibdelosporangium lantanae</name>
    <dbReference type="NCBI Taxonomy" id="1497396"/>
    <lineage>
        <taxon>Bacteria</taxon>
        <taxon>Bacillati</taxon>
        <taxon>Actinomycetota</taxon>
        <taxon>Actinomycetes</taxon>
        <taxon>Pseudonocardiales</taxon>
        <taxon>Pseudonocardiaceae</taxon>
        <taxon>Kibdelosporangium</taxon>
    </lineage>
</organism>
<sequence>WFVERDVPLDFIVYGPLTVQTFDLVEQNRESSQTYLGLQAEIDALPSDAVDVLPLSPLQEGLLFHSEYEQSTEDVYIARAAMDLRGPLDIPTLRSAAEALPRRYPNLRAYHSEHGITTLAYHPLTVNSDIEFMAQKYGKTPAQIVVRWHLELKHVVAVGPEVMDEALGVFDFELAEDDVLSLSEVD</sequence>
<name>A0ABW3M7C4_9PSEU</name>
<accession>A0ABW3M7C4</accession>
<dbReference type="InterPro" id="IPR036812">
    <property type="entry name" value="NAD(P)_OxRdtase_dom_sf"/>
</dbReference>
<feature type="non-terminal residue" evidence="1">
    <location>
        <position position="1"/>
    </location>
</feature>
<evidence type="ECO:0000313" key="2">
    <source>
        <dbReference type="Proteomes" id="UP001597045"/>
    </source>
</evidence>
<dbReference type="SUPFAM" id="SSF51430">
    <property type="entry name" value="NAD(P)-linked oxidoreductase"/>
    <property type="match status" value="1"/>
</dbReference>
<gene>
    <name evidence="1" type="ORF">ACFQ1S_13455</name>
</gene>
<reference evidence="2" key="1">
    <citation type="journal article" date="2019" name="Int. J. Syst. Evol. Microbiol.">
        <title>The Global Catalogue of Microorganisms (GCM) 10K type strain sequencing project: providing services to taxonomists for standard genome sequencing and annotation.</title>
        <authorList>
            <consortium name="The Broad Institute Genomics Platform"/>
            <consortium name="The Broad Institute Genome Sequencing Center for Infectious Disease"/>
            <person name="Wu L."/>
            <person name="Ma J."/>
        </authorList>
    </citation>
    <scope>NUCLEOTIDE SEQUENCE [LARGE SCALE GENOMIC DNA]</scope>
    <source>
        <strain evidence="2">JCM 31486</strain>
    </source>
</reference>
<dbReference type="Gene3D" id="3.20.20.100">
    <property type="entry name" value="NADP-dependent oxidoreductase domain"/>
    <property type="match status" value="1"/>
</dbReference>
<keyword evidence="2" id="KW-1185">Reference proteome</keyword>
<proteinExistence type="predicted"/>
<evidence type="ECO:0008006" key="3">
    <source>
        <dbReference type="Google" id="ProtNLM"/>
    </source>
</evidence>
<comment type="caution">
    <text evidence="1">The sequence shown here is derived from an EMBL/GenBank/DDBJ whole genome shotgun (WGS) entry which is preliminary data.</text>
</comment>
<dbReference type="SUPFAM" id="SSF52777">
    <property type="entry name" value="CoA-dependent acyltransferases"/>
    <property type="match status" value="1"/>
</dbReference>